<dbReference type="Proteomes" id="UP000739069">
    <property type="component" value="Unassembled WGS sequence"/>
</dbReference>
<dbReference type="InterPro" id="IPR010310">
    <property type="entry name" value="T7SS_ESAT-6-like"/>
</dbReference>
<sequence>MAQFNVDSEVIAAKSAQAKSYVASITADVNGMTASLHDLQSSWTGSASANFQGVLDHWHATQRQVEESITQINEALSRAGVNYADTEQANASMFVG</sequence>
<dbReference type="RefSeq" id="WP_049331538.1">
    <property type="nucleotide sequence ID" value="NZ_CABFLY010000001.1"/>
</dbReference>
<dbReference type="AlphaFoldDB" id="A0A943Y372"/>
<evidence type="ECO:0000313" key="3">
    <source>
        <dbReference type="Proteomes" id="UP000739069"/>
    </source>
</evidence>
<gene>
    <name evidence="2" type="ORF">KH265_00605</name>
</gene>
<dbReference type="InterPro" id="IPR036689">
    <property type="entry name" value="ESAT-6-like_sf"/>
</dbReference>
<proteinExistence type="inferred from homology"/>
<accession>A0A943Y372</accession>
<dbReference type="SUPFAM" id="SSF140453">
    <property type="entry name" value="EsxAB dimer-like"/>
    <property type="match status" value="1"/>
</dbReference>
<dbReference type="Gene3D" id="1.10.287.1060">
    <property type="entry name" value="ESAT-6-like"/>
    <property type="match status" value="1"/>
</dbReference>
<dbReference type="EMBL" id="JAGZXI010000001">
    <property type="protein sequence ID" value="MBS6634162.1"/>
    <property type="molecule type" value="Genomic_DNA"/>
</dbReference>
<dbReference type="NCBIfam" id="TIGR03930">
    <property type="entry name" value="WXG100_ESAT6"/>
    <property type="match status" value="1"/>
</dbReference>
<comment type="caution">
    <text evidence="2">The sequence shown here is derived from an EMBL/GenBank/DDBJ whole genome shotgun (WGS) entry which is preliminary data.</text>
</comment>
<organism evidence="2 3">
    <name type="scientific">Rothia mucilaginosa</name>
    <dbReference type="NCBI Taxonomy" id="43675"/>
    <lineage>
        <taxon>Bacteria</taxon>
        <taxon>Bacillati</taxon>
        <taxon>Actinomycetota</taxon>
        <taxon>Actinomycetes</taxon>
        <taxon>Micrococcales</taxon>
        <taxon>Micrococcaceae</taxon>
        <taxon>Rothia</taxon>
    </lineage>
</organism>
<dbReference type="Pfam" id="PF06013">
    <property type="entry name" value="WXG100"/>
    <property type="match status" value="1"/>
</dbReference>
<evidence type="ECO:0000313" key="2">
    <source>
        <dbReference type="EMBL" id="MBS6634162.1"/>
    </source>
</evidence>
<reference evidence="2" key="1">
    <citation type="submission" date="2021-02" db="EMBL/GenBank/DDBJ databases">
        <title>Infant gut strain persistence is associated with maternal origin, phylogeny, and functional potential including surface adhesion and iron acquisition.</title>
        <authorList>
            <person name="Lou Y.C."/>
        </authorList>
    </citation>
    <scope>NUCLEOTIDE SEQUENCE</scope>
    <source>
        <strain evidence="2">L1_008_092G1_dasL1_008_092G1_concoct_16</strain>
    </source>
</reference>
<evidence type="ECO:0000256" key="1">
    <source>
        <dbReference type="RuleBase" id="RU362001"/>
    </source>
</evidence>
<comment type="similarity">
    <text evidence="1">Belongs to the WXG100 family.</text>
</comment>
<protein>
    <recommendedName>
        <fullName evidence="1">ESAT-6-like protein</fullName>
    </recommendedName>
</protein>
<name>A0A943Y372_9MICC</name>